<dbReference type="RefSeq" id="WP_167314910.1">
    <property type="nucleotide sequence ID" value="NZ_CP050266.1"/>
</dbReference>
<proteinExistence type="predicted"/>
<evidence type="ECO:0000313" key="2">
    <source>
        <dbReference type="Proteomes" id="UP000501408"/>
    </source>
</evidence>
<protein>
    <submittedName>
        <fullName evidence="1">DUF1481 domain-containing protein</fullName>
    </submittedName>
</protein>
<dbReference type="InterPro" id="IPR016872">
    <property type="entry name" value="UCP028160"/>
</dbReference>
<dbReference type="Proteomes" id="UP000501408">
    <property type="component" value="Chromosome 1"/>
</dbReference>
<sequence>MRRVWALSLIILLTACSRGEPPKPVTRVTASVAGDHSAVYWLDSQQGRPISLSEHVWQGDYGEYRGEYVWRDGQLRALKREGEQLAGNTRVPFSLHVRFDASGEPVFQRYRQDGAIIPLDSAALTRLYQESNQILDQAQGQIARNVSVLQGQRIGEYWVDCRGERQRWVFDDAIAPVVVSKLLQPGTFVIGAGNPGIGKDTIDALVLVRREKACLTRPKLLAE</sequence>
<keyword evidence="2" id="KW-1185">Reference proteome</keyword>
<dbReference type="EMBL" id="CP050266">
    <property type="protein sequence ID" value="QIR07123.1"/>
    <property type="molecule type" value="Genomic_DNA"/>
</dbReference>
<name>A0ABX6K6G0_SALCS</name>
<gene>
    <name evidence="1" type="ORF">HBA18_12580</name>
</gene>
<organism evidence="1 2">
    <name type="scientific">Salinivibrio costicola</name>
    <name type="common">Vibrio costicola</name>
    <dbReference type="NCBI Taxonomy" id="51367"/>
    <lineage>
        <taxon>Bacteria</taxon>
        <taxon>Pseudomonadati</taxon>
        <taxon>Pseudomonadota</taxon>
        <taxon>Gammaproteobacteria</taxon>
        <taxon>Vibrionales</taxon>
        <taxon>Vibrionaceae</taxon>
        <taxon>Salinivibrio</taxon>
    </lineage>
</organism>
<dbReference type="PROSITE" id="PS51257">
    <property type="entry name" value="PROKAR_LIPOPROTEIN"/>
    <property type="match status" value="1"/>
</dbReference>
<reference evidence="1 2" key="1">
    <citation type="submission" date="2020-03" db="EMBL/GenBank/DDBJ databases">
        <title>Genome mining reveals the biosynthetic pathways of PHA and ectoines of the halophilic strain Salinivibrio costicola M318 isolated from fermented shrimp paste.</title>
        <authorList>
            <person name="Doan T.V."/>
            <person name="Tran L.T."/>
            <person name="Trieu T.A."/>
            <person name="Nguyen Q.V."/>
            <person name="Quach T.N."/>
            <person name="Phi T.Q."/>
            <person name="Kumar S."/>
        </authorList>
    </citation>
    <scope>NUCLEOTIDE SEQUENCE [LARGE SCALE GENOMIC DNA]</scope>
    <source>
        <strain evidence="1 2">M318</strain>
    </source>
</reference>
<dbReference type="PIRSF" id="PIRSF028160">
    <property type="entry name" value="UCP028160"/>
    <property type="match status" value="1"/>
</dbReference>
<evidence type="ECO:0000313" key="1">
    <source>
        <dbReference type="EMBL" id="QIR07123.1"/>
    </source>
</evidence>
<dbReference type="Pfam" id="PF07356">
    <property type="entry name" value="DUF1481"/>
    <property type="match status" value="1"/>
</dbReference>
<accession>A0ABX6K6G0</accession>
<dbReference type="InterPro" id="IPR010858">
    <property type="entry name" value="DUF1481"/>
</dbReference>